<dbReference type="PANTHER" id="PTHR46844">
    <property type="entry name" value="SLR5058 PROTEIN"/>
    <property type="match status" value="1"/>
</dbReference>
<gene>
    <name evidence="2" type="ORF">NEMVEDRAFT_v1g221057</name>
</gene>
<dbReference type="OMA" id="IRMRAIQ"/>
<proteinExistence type="predicted"/>
<keyword evidence="3" id="KW-1185">Reference proteome</keyword>
<feature type="domain" description="DZIP3-like HEPN" evidence="1">
    <location>
        <begin position="79"/>
        <end position="215"/>
    </location>
</feature>
<evidence type="ECO:0000259" key="1">
    <source>
        <dbReference type="Pfam" id="PF18738"/>
    </source>
</evidence>
<evidence type="ECO:0000313" key="3">
    <source>
        <dbReference type="Proteomes" id="UP000001593"/>
    </source>
</evidence>
<evidence type="ECO:0000313" key="2">
    <source>
        <dbReference type="EMBL" id="EDO30090.1"/>
    </source>
</evidence>
<reference evidence="2 3" key="1">
    <citation type="journal article" date="2007" name="Science">
        <title>Sea anemone genome reveals ancestral eumetazoan gene repertoire and genomic organization.</title>
        <authorList>
            <person name="Putnam N.H."/>
            <person name="Srivastava M."/>
            <person name="Hellsten U."/>
            <person name="Dirks B."/>
            <person name="Chapman J."/>
            <person name="Salamov A."/>
            <person name="Terry A."/>
            <person name="Shapiro H."/>
            <person name="Lindquist E."/>
            <person name="Kapitonov V.V."/>
            <person name="Jurka J."/>
            <person name="Genikhovich G."/>
            <person name="Grigoriev I.V."/>
            <person name="Lucas S.M."/>
            <person name="Steele R.E."/>
            <person name="Finnerty J.R."/>
            <person name="Technau U."/>
            <person name="Martindale M.Q."/>
            <person name="Rokhsar D.S."/>
        </authorList>
    </citation>
    <scope>NUCLEOTIDE SEQUENCE [LARGE SCALE GENOMIC DNA]</scope>
    <source>
        <strain evidence="3">CH2 X CH6</strain>
    </source>
</reference>
<dbReference type="PANTHER" id="PTHR46844:SF1">
    <property type="entry name" value="SLR5058 PROTEIN"/>
    <property type="match status" value="1"/>
</dbReference>
<dbReference type="InterPro" id="IPR041249">
    <property type="entry name" value="HEPN_DZIP3"/>
</dbReference>
<sequence length="342" mass="39296">MAASLFKGNLSLVTRSFFFTQSFSCHVKIRMRAIQEAVALMAGRFPIDKDSENFSRLSRLLIDGGTEALRIVFNRLHPSLSASLSLHQRTLYGLWKPQRGKKKILTDKQWYKLYPPTGSPNIQDFDITLLFVLLRNICPSLKAPPEGWDILPSIVDNSLEANLVRIKCLRNELYGHVNAAAFKDVEFEDYWKRISLPLIALGVSADKINDLKTRPSGATGYVELLEEWKEADVDLFRKIRFVGRSVVVQSVSKEIQDSEKSISKVIQDSEKSISKEIRDLKQNVREEVIRPIHEVRQKLDDATNKDLDEAERVEFAKQEKGMWSSRSNALRRTILQKYRQCR</sequence>
<dbReference type="Proteomes" id="UP000001593">
    <property type="component" value="Unassembled WGS sequence"/>
</dbReference>
<name>A7T1S9_NEMVE</name>
<dbReference type="HOGENOM" id="CLU_812106_0_0_1"/>
<dbReference type="Pfam" id="PF18738">
    <property type="entry name" value="HEPN_DZIP3"/>
    <property type="match status" value="1"/>
</dbReference>
<dbReference type="PhylomeDB" id="A7T1S9"/>
<organism evidence="2 3">
    <name type="scientific">Nematostella vectensis</name>
    <name type="common">Starlet sea anemone</name>
    <dbReference type="NCBI Taxonomy" id="45351"/>
    <lineage>
        <taxon>Eukaryota</taxon>
        <taxon>Metazoa</taxon>
        <taxon>Cnidaria</taxon>
        <taxon>Anthozoa</taxon>
        <taxon>Hexacorallia</taxon>
        <taxon>Actiniaria</taxon>
        <taxon>Edwardsiidae</taxon>
        <taxon>Nematostella</taxon>
    </lineage>
</organism>
<dbReference type="AlphaFoldDB" id="A7T1S9"/>
<accession>A7T1S9</accession>
<dbReference type="EMBL" id="DS470154">
    <property type="protein sequence ID" value="EDO30090.1"/>
    <property type="molecule type" value="Genomic_DNA"/>
</dbReference>
<protein>
    <recommendedName>
        <fullName evidence="1">DZIP3-like HEPN domain-containing protein</fullName>
    </recommendedName>
</protein>
<dbReference type="InParanoid" id="A7T1S9"/>